<evidence type="ECO:0000313" key="2">
    <source>
        <dbReference type="Proteomes" id="UP000658127"/>
    </source>
</evidence>
<protein>
    <submittedName>
        <fullName evidence="1">Uncharacterized protein</fullName>
    </submittedName>
</protein>
<dbReference type="Proteomes" id="UP000658127">
    <property type="component" value="Unassembled WGS sequence"/>
</dbReference>
<proteinExistence type="predicted"/>
<accession>A0ABQ2KCH8</accession>
<keyword evidence="2" id="KW-1185">Reference proteome</keyword>
<organism evidence="1 2">
    <name type="scientific">Nocardia rhizosphaerihabitans</name>
    <dbReference type="NCBI Taxonomy" id="1691570"/>
    <lineage>
        <taxon>Bacteria</taxon>
        <taxon>Bacillati</taxon>
        <taxon>Actinomycetota</taxon>
        <taxon>Actinomycetes</taxon>
        <taxon>Mycobacteriales</taxon>
        <taxon>Nocardiaceae</taxon>
        <taxon>Nocardia</taxon>
    </lineage>
</organism>
<dbReference type="EMBL" id="BMNE01000002">
    <property type="protein sequence ID" value="GGN77679.1"/>
    <property type="molecule type" value="Genomic_DNA"/>
</dbReference>
<reference evidence="2" key="1">
    <citation type="journal article" date="2019" name="Int. J. Syst. Evol. Microbiol.">
        <title>The Global Catalogue of Microorganisms (GCM) 10K type strain sequencing project: providing services to taxonomists for standard genome sequencing and annotation.</title>
        <authorList>
            <consortium name="The Broad Institute Genomics Platform"/>
            <consortium name="The Broad Institute Genome Sequencing Center for Infectious Disease"/>
            <person name="Wu L."/>
            <person name="Ma J."/>
        </authorList>
    </citation>
    <scope>NUCLEOTIDE SEQUENCE [LARGE SCALE GENOMIC DNA]</scope>
    <source>
        <strain evidence="2">CGMCC 4.7329</strain>
    </source>
</reference>
<dbReference type="RefSeq" id="WP_229739723.1">
    <property type="nucleotide sequence ID" value="NZ_BMNE01000002.1"/>
</dbReference>
<gene>
    <name evidence="1" type="ORF">GCM10011610_24380</name>
</gene>
<evidence type="ECO:0000313" key="1">
    <source>
        <dbReference type="EMBL" id="GGN77679.1"/>
    </source>
</evidence>
<name>A0ABQ2KCH8_9NOCA</name>
<sequence length="66" mass="6857">MTAPIAQELVETYLLNQVSVQTTLATKAAPYLDSAARCSNRSCARAAARRSAGKVEDRSGAAAATT</sequence>
<comment type="caution">
    <text evidence="1">The sequence shown here is derived from an EMBL/GenBank/DDBJ whole genome shotgun (WGS) entry which is preliminary data.</text>
</comment>